<evidence type="ECO:0000259" key="1">
    <source>
        <dbReference type="Pfam" id="PF04471"/>
    </source>
</evidence>
<dbReference type="AlphaFoldDB" id="A0A951MIG1"/>
<dbReference type="GO" id="GO:0003677">
    <property type="term" value="F:DNA binding"/>
    <property type="evidence" value="ECO:0007669"/>
    <property type="project" value="InterPro"/>
</dbReference>
<dbReference type="Pfam" id="PF04471">
    <property type="entry name" value="Mrr_cat"/>
    <property type="match status" value="1"/>
</dbReference>
<sequence>MFDLPTYQGLLAAVDAAVTTTQKGDRFEELCAYLFNNLAGVSIEGRDAVMAAEEIDIVLWNAQTEEVLRPFDNTILVECKNWSSPVGAPSFDSFISKVRRRTLKTGIFIAANGVTGDFLNSNNGSGAIDLIKAALGEGIRVIIINRADLDAITTIDDFRTLIKKRYCGLFIHKPFNN</sequence>
<dbReference type="EMBL" id="RPHB01000009">
    <property type="protein sequence ID" value="MBW3469851.1"/>
    <property type="molecule type" value="Genomic_DNA"/>
</dbReference>
<gene>
    <name evidence="2" type="ORF">EGN73_18805</name>
</gene>
<dbReference type="GO" id="GO:0004519">
    <property type="term" value="F:endonuclease activity"/>
    <property type="evidence" value="ECO:0007669"/>
    <property type="project" value="InterPro"/>
</dbReference>
<organism evidence="2 3">
    <name type="scientific">Arthrospiribacter ruber</name>
    <dbReference type="NCBI Taxonomy" id="2487934"/>
    <lineage>
        <taxon>Bacteria</taxon>
        <taxon>Pseudomonadati</taxon>
        <taxon>Bacteroidota</taxon>
        <taxon>Cytophagia</taxon>
        <taxon>Cytophagales</taxon>
        <taxon>Cyclobacteriaceae</taxon>
        <taxon>Arthrospiribacter</taxon>
    </lineage>
</organism>
<evidence type="ECO:0000313" key="2">
    <source>
        <dbReference type="EMBL" id="MBW3469851.1"/>
    </source>
</evidence>
<dbReference type="InterPro" id="IPR007560">
    <property type="entry name" value="Restrct_endonuc_IV_Mrr"/>
</dbReference>
<reference evidence="2 3" key="1">
    <citation type="journal article" date="2020" name="Syst. Appl. Microbiol.">
        <title>Arthrospiribacter ruber gen. nov., sp. nov., a novel bacterium isolated from Arthrospira cultures.</title>
        <authorList>
            <person name="Waleron M."/>
            <person name="Misztak A."/>
            <person name="Waleron M.M."/>
            <person name="Furmaniak M."/>
            <person name="Mrozik A."/>
            <person name="Waleron K."/>
        </authorList>
    </citation>
    <scope>NUCLEOTIDE SEQUENCE [LARGE SCALE GENOMIC DNA]</scope>
    <source>
        <strain evidence="2 3">DPMB0001</strain>
    </source>
</reference>
<dbReference type="RefSeq" id="WP_219293207.1">
    <property type="nucleotide sequence ID" value="NZ_RPHB01000009.1"/>
</dbReference>
<dbReference type="Proteomes" id="UP000727490">
    <property type="component" value="Unassembled WGS sequence"/>
</dbReference>
<name>A0A951MIG1_9BACT</name>
<feature type="domain" description="Restriction endonuclease type IV Mrr" evidence="1">
    <location>
        <begin position="23"/>
        <end position="131"/>
    </location>
</feature>
<accession>A0A951MIG1</accession>
<proteinExistence type="predicted"/>
<protein>
    <recommendedName>
        <fullName evidence="1">Restriction endonuclease type IV Mrr domain-containing protein</fullName>
    </recommendedName>
</protein>
<dbReference type="GO" id="GO:0009307">
    <property type="term" value="P:DNA restriction-modification system"/>
    <property type="evidence" value="ECO:0007669"/>
    <property type="project" value="InterPro"/>
</dbReference>
<comment type="caution">
    <text evidence="2">The sequence shown here is derived from an EMBL/GenBank/DDBJ whole genome shotgun (WGS) entry which is preliminary data.</text>
</comment>
<keyword evidence="3" id="KW-1185">Reference proteome</keyword>
<evidence type="ECO:0000313" key="3">
    <source>
        <dbReference type="Proteomes" id="UP000727490"/>
    </source>
</evidence>